<reference evidence="2" key="1">
    <citation type="submission" date="2010-02" db="EMBL/GenBank/DDBJ databases">
        <title>Complete sequence of Ferroglobus placidus DSM 10642.</title>
        <authorList>
            <consortium name="US DOE Joint Genome Institute"/>
            <person name="Lucas S."/>
            <person name="Copeland A."/>
            <person name="Lapidus A."/>
            <person name="Cheng J.-F."/>
            <person name="Bruce D."/>
            <person name="Goodwin L."/>
            <person name="Pitluck S."/>
            <person name="Saunders E."/>
            <person name="Brettin T."/>
            <person name="Detter J.C."/>
            <person name="Han C."/>
            <person name="Tapia R."/>
            <person name="Larimer F."/>
            <person name="Land M."/>
            <person name="Hauser L."/>
            <person name="Kyrpides N."/>
            <person name="Ivanova N."/>
            <person name="Holmes D."/>
            <person name="Lovley D."/>
            <person name="Kyrpides N."/>
            <person name="Anderson I.J."/>
            <person name="Woyke T."/>
        </authorList>
    </citation>
    <scope>NUCLEOTIDE SEQUENCE [LARGE SCALE GENOMIC DNA]</scope>
    <source>
        <strain evidence="2">DSM 10642 / AEDII12DO</strain>
    </source>
</reference>
<dbReference type="KEGG" id="fpl:Ferp_0828"/>
<dbReference type="RefSeq" id="WP_012965339.1">
    <property type="nucleotide sequence ID" value="NC_013849.1"/>
</dbReference>
<dbReference type="PIRSF" id="PIRSF006006">
    <property type="entry name" value="UCP006006"/>
    <property type="match status" value="1"/>
</dbReference>
<sequence length="176" mass="20062">MITLCLVNTYDKLKLHEAHLRSIARIAPICYAFDFHLALYDFPFWKREEEVVDAVCDYTTIGEGGKYLRELHESGKFHLIESFESRFGEIVATTSKPDESKKISLDDIARFRSAIFLFGLGRKGLPKDVLKKAKYHFEATGKNVSLETCTAIGVVATLIWVVRHGRHKNVSETRVL</sequence>
<dbReference type="OrthoDB" id="53060at2157"/>
<dbReference type="InterPro" id="IPR007501">
    <property type="entry name" value="DUF531"/>
</dbReference>
<dbReference type="HOGENOM" id="CLU_108786_0_0_2"/>
<dbReference type="Proteomes" id="UP000002613">
    <property type="component" value="Chromosome"/>
</dbReference>
<dbReference type="GeneID" id="8778334"/>
<dbReference type="EMBL" id="CP001899">
    <property type="protein sequence ID" value="ADC64996.1"/>
    <property type="molecule type" value="Genomic_DNA"/>
</dbReference>
<accession>D3RWY3</accession>
<evidence type="ECO:0008006" key="3">
    <source>
        <dbReference type="Google" id="ProtNLM"/>
    </source>
</evidence>
<keyword evidence="2" id="KW-1185">Reference proteome</keyword>
<dbReference type="AlphaFoldDB" id="D3RWY3"/>
<dbReference type="Pfam" id="PF04407">
    <property type="entry name" value="DUF531"/>
    <property type="match status" value="1"/>
</dbReference>
<name>D3RWY3_FERPA</name>
<gene>
    <name evidence="1" type="ordered locus">Ferp_0828</name>
</gene>
<reference evidence="1 2" key="2">
    <citation type="journal article" date="2011" name="Stand. Genomic Sci.">
        <title>Complete genome sequence of Ferroglobus placidus AEDII12DO.</title>
        <authorList>
            <person name="Anderson I."/>
            <person name="Risso C."/>
            <person name="Holmes D."/>
            <person name="Lucas S."/>
            <person name="Copeland A."/>
            <person name="Lapidus A."/>
            <person name="Cheng J.F."/>
            <person name="Bruce D."/>
            <person name="Goodwin L."/>
            <person name="Pitluck S."/>
            <person name="Saunders E."/>
            <person name="Brettin T."/>
            <person name="Detter J.C."/>
            <person name="Han C."/>
            <person name="Tapia R."/>
            <person name="Larimer F."/>
            <person name="Land M."/>
            <person name="Hauser L."/>
            <person name="Woyke T."/>
            <person name="Lovley D."/>
            <person name="Kyrpides N."/>
            <person name="Ivanova N."/>
        </authorList>
    </citation>
    <scope>NUCLEOTIDE SEQUENCE [LARGE SCALE GENOMIC DNA]</scope>
    <source>
        <strain evidence="2">DSM 10642 / AEDII12DO</strain>
    </source>
</reference>
<protein>
    <recommendedName>
        <fullName evidence="3">DUF531 domain-containing protein</fullName>
    </recommendedName>
</protein>
<proteinExistence type="predicted"/>
<organism evidence="1 2">
    <name type="scientific">Ferroglobus placidus (strain DSM 10642 / AEDII12DO)</name>
    <dbReference type="NCBI Taxonomy" id="589924"/>
    <lineage>
        <taxon>Archaea</taxon>
        <taxon>Methanobacteriati</taxon>
        <taxon>Methanobacteriota</taxon>
        <taxon>Archaeoglobi</taxon>
        <taxon>Archaeoglobales</taxon>
        <taxon>Archaeoglobaceae</taxon>
        <taxon>Ferroglobus</taxon>
    </lineage>
</organism>
<dbReference type="eggNOG" id="arCOG04364">
    <property type="taxonomic scope" value="Archaea"/>
</dbReference>
<evidence type="ECO:0000313" key="1">
    <source>
        <dbReference type="EMBL" id="ADC64996.1"/>
    </source>
</evidence>
<evidence type="ECO:0000313" key="2">
    <source>
        <dbReference type="Proteomes" id="UP000002613"/>
    </source>
</evidence>
<dbReference type="STRING" id="589924.Ferp_0828"/>
<dbReference type="PaxDb" id="589924-Ferp_0828"/>